<feature type="compositionally biased region" description="Basic residues" evidence="16">
    <location>
        <begin position="259"/>
        <end position="278"/>
    </location>
</feature>
<evidence type="ECO:0000256" key="6">
    <source>
        <dbReference type="ARBA" id="ARBA00022525"/>
    </source>
</evidence>
<keyword evidence="8 15" id="KW-0378">Hydrolase</keyword>
<evidence type="ECO:0000256" key="7">
    <source>
        <dbReference type="ARBA" id="ARBA00022729"/>
    </source>
</evidence>
<evidence type="ECO:0000256" key="15">
    <source>
        <dbReference type="RuleBase" id="RU000589"/>
    </source>
</evidence>
<evidence type="ECO:0000256" key="13">
    <source>
        <dbReference type="ARBA" id="ARBA00057335"/>
    </source>
</evidence>
<gene>
    <name evidence="18" type="ORF">Cgig2_001003</name>
</gene>
<evidence type="ECO:0000256" key="10">
    <source>
        <dbReference type="ARBA" id="ARBA00023180"/>
    </source>
</evidence>
<feature type="active site" evidence="14">
    <location>
        <position position="461"/>
    </location>
</feature>
<feature type="domain" description="Pectinesterase catalytic" evidence="17">
    <location>
        <begin position="310"/>
        <end position="470"/>
    </location>
</feature>
<comment type="similarity">
    <text evidence="3">Belongs to the pectinesterase family.</text>
</comment>
<evidence type="ECO:0000259" key="17">
    <source>
        <dbReference type="Pfam" id="PF01095"/>
    </source>
</evidence>
<keyword evidence="11" id="KW-0961">Cell wall biogenesis/degradation</keyword>
<dbReference type="GO" id="GO:0030599">
    <property type="term" value="F:pectinesterase activity"/>
    <property type="evidence" value="ECO:0007669"/>
    <property type="project" value="UniProtKB-UniRule"/>
</dbReference>
<dbReference type="OrthoDB" id="2019149at2759"/>
<accession>A0A9Q1GVM4</accession>
<keyword evidence="7" id="KW-0732">Signal</keyword>
<evidence type="ECO:0000313" key="18">
    <source>
        <dbReference type="EMBL" id="KAJ8425955.1"/>
    </source>
</evidence>
<dbReference type="InterPro" id="IPR033131">
    <property type="entry name" value="Pectinesterase_Asp_AS"/>
</dbReference>
<dbReference type="SUPFAM" id="SSF51126">
    <property type="entry name" value="Pectin lyase-like"/>
    <property type="match status" value="1"/>
</dbReference>
<organism evidence="18 19">
    <name type="scientific">Carnegiea gigantea</name>
    <dbReference type="NCBI Taxonomy" id="171969"/>
    <lineage>
        <taxon>Eukaryota</taxon>
        <taxon>Viridiplantae</taxon>
        <taxon>Streptophyta</taxon>
        <taxon>Embryophyta</taxon>
        <taxon>Tracheophyta</taxon>
        <taxon>Spermatophyta</taxon>
        <taxon>Magnoliopsida</taxon>
        <taxon>eudicotyledons</taxon>
        <taxon>Gunneridae</taxon>
        <taxon>Pentapetalae</taxon>
        <taxon>Caryophyllales</taxon>
        <taxon>Cactineae</taxon>
        <taxon>Cactaceae</taxon>
        <taxon>Cactoideae</taxon>
        <taxon>Echinocereeae</taxon>
        <taxon>Carnegiea</taxon>
    </lineage>
</organism>
<dbReference type="Proteomes" id="UP001153076">
    <property type="component" value="Unassembled WGS sequence"/>
</dbReference>
<dbReference type="GO" id="GO:0042545">
    <property type="term" value="P:cell wall modification"/>
    <property type="evidence" value="ECO:0007669"/>
    <property type="project" value="UniProtKB-UniRule"/>
</dbReference>
<keyword evidence="10" id="KW-0325">Glycoprotein</keyword>
<evidence type="ECO:0000256" key="8">
    <source>
        <dbReference type="ARBA" id="ARBA00022801"/>
    </source>
</evidence>
<dbReference type="InterPro" id="IPR011050">
    <property type="entry name" value="Pectin_lyase_fold/virulence"/>
</dbReference>
<evidence type="ECO:0000256" key="16">
    <source>
        <dbReference type="SAM" id="MobiDB-lite"/>
    </source>
</evidence>
<dbReference type="EMBL" id="JAKOGI010001373">
    <property type="protein sequence ID" value="KAJ8425955.1"/>
    <property type="molecule type" value="Genomic_DNA"/>
</dbReference>
<dbReference type="AlphaFoldDB" id="A0A9Q1GVM4"/>
<evidence type="ECO:0000256" key="14">
    <source>
        <dbReference type="PROSITE-ProRule" id="PRU10040"/>
    </source>
</evidence>
<dbReference type="InterPro" id="IPR000070">
    <property type="entry name" value="Pectinesterase_cat"/>
</dbReference>
<comment type="catalytic activity">
    <reaction evidence="12 15">
        <text>[(1-&gt;4)-alpha-D-galacturonosyl methyl ester](n) + n H2O = [(1-&gt;4)-alpha-D-galacturonosyl](n) + n methanol + n H(+)</text>
        <dbReference type="Rhea" id="RHEA:22380"/>
        <dbReference type="Rhea" id="RHEA-COMP:14570"/>
        <dbReference type="Rhea" id="RHEA-COMP:14573"/>
        <dbReference type="ChEBI" id="CHEBI:15377"/>
        <dbReference type="ChEBI" id="CHEBI:15378"/>
        <dbReference type="ChEBI" id="CHEBI:17790"/>
        <dbReference type="ChEBI" id="CHEBI:140522"/>
        <dbReference type="ChEBI" id="CHEBI:140523"/>
        <dbReference type="EC" id="3.1.1.11"/>
    </reaction>
</comment>
<evidence type="ECO:0000256" key="11">
    <source>
        <dbReference type="ARBA" id="ARBA00023316"/>
    </source>
</evidence>
<evidence type="ECO:0000256" key="2">
    <source>
        <dbReference type="ARBA" id="ARBA00005184"/>
    </source>
</evidence>
<dbReference type="Gene3D" id="2.160.20.10">
    <property type="entry name" value="Single-stranded right-handed beta-helix, Pectin lyase-like"/>
    <property type="match status" value="1"/>
</dbReference>
<dbReference type="PROSITE" id="PS00503">
    <property type="entry name" value="PECTINESTERASE_2"/>
    <property type="match status" value="1"/>
</dbReference>
<comment type="caution">
    <text evidence="18">The sequence shown here is derived from an EMBL/GenBank/DDBJ whole genome shotgun (WGS) entry which is preliminary data.</text>
</comment>
<dbReference type="PANTHER" id="PTHR31321:SF33">
    <property type="entry name" value="PECTINESTERASE 8-RELATED"/>
    <property type="match status" value="1"/>
</dbReference>
<keyword evidence="19" id="KW-1185">Reference proteome</keyword>
<sequence>MLLAVEGGGFFSSSASGYSKGLSLLLLGHRSDEKHMKVAPWNQYQLVDNETDSDTQLASGQNRLSRGCASFVCFGRASAGLDGQSPLKVGPTQPQDTLPDSPAIEGDKELSTVLDYGNINNARNVTLKSSLKKPSHSAPQINRNCNEQEPLAADGTDHPAITEKRKVQWTDACGKELAEIREFELSEAGGSDDEFVNGNGKTCSCRIIKMVVLRDALLVLIIAVALSLASTHLTKPMLPFLKNIANISLRHPRDYNSVSRHHHRRHHHHHHHHHNSHNHSREQNATVNICEDFPPDFPPLDTNTTSILCVDRNGCCDFTTVQSAVDAAPVLSQKRIIIWINSGVYYEKVMIPRNKPNITFQGQGYAVTAIVWNDTANSSHGTFYSGSVQVFATNFVAKNMSFMNVAPIPSPGAVGAQAVAIRVGGDQAAFWGCGFFGAQDTLHDDRGRHYFRDCYIQGSIDFIFGNGRSFYEVTVWHIYLHSKFSLRPMKFVLTRNCQVVSIARPVQPAQKYINGVVTASGRDKPDDTGFVFYNCTIGGTGRIWLGRAWRPFSRVIFAYTTMSDIIAPEGWNDFNNPDYDQTVFYGEYMCSGPGANLTARVAYEQKLNDTLATPFLNLSFIEADQWLESYTTNLVQSLHFL</sequence>
<dbReference type="FunFam" id="2.160.20.10:FF:000033">
    <property type="entry name" value="Pectinesterase"/>
    <property type="match status" value="1"/>
</dbReference>
<evidence type="ECO:0000256" key="12">
    <source>
        <dbReference type="ARBA" id="ARBA00047928"/>
    </source>
</evidence>
<keyword evidence="6" id="KW-0964">Secreted</keyword>
<keyword evidence="5" id="KW-0134">Cell wall</keyword>
<evidence type="ECO:0000256" key="1">
    <source>
        <dbReference type="ARBA" id="ARBA00004191"/>
    </source>
</evidence>
<name>A0A9Q1GVM4_9CARY</name>
<dbReference type="Pfam" id="PF01095">
    <property type="entry name" value="Pectinesterase"/>
    <property type="match status" value="2"/>
</dbReference>
<evidence type="ECO:0000256" key="5">
    <source>
        <dbReference type="ARBA" id="ARBA00022512"/>
    </source>
</evidence>
<comment type="subcellular location">
    <subcellularLocation>
        <location evidence="1">Secreted</location>
        <location evidence="1">Cell wall</location>
    </subcellularLocation>
</comment>
<feature type="region of interest" description="Disordered" evidence="16">
    <location>
        <begin position="258"/>
        <end position="283"/>
    </location>
</feature>
<protein>
    <recommendedName>
        <fullName evidence="4 15">Pectinesterase</fullName>
        <ecNumber evidence="4 15">3.1.1.11</ecNumber>
    </recommendedName>
</protein>
<comment type="pathway">
    <text evidence="2 15">Glycan metabolism; pectin degradation; 2-dehydro-3-deoxy-D-gluconate from pectin: step 1/5.</text>
</comment>
<evidence type="ECO:0000256" key="3">
    <source>
        <dbReference type="ARBA" id="ARBA00008891"/>
    </source>
</evidence>
<dbReference type="EC" id="3.1.1.11" evidence="4 15"/>
<evidence type="ECO:0000256" key="9">
    <source>
        <dbReference type="ARBA" id="ARBA00023085"/>
    </source>
</evidence>
<proteinExistence type="inferred from homology"/>
<evidence type="ECO:0000313" key="19">
    <source>
        <dbReference type="Proteomes" id="UP001153076"/>
    </source>
</evidence>
<dbReference type="GO" id="GO:0045490">
    <property type="term" value="P:pectin catabolic process"/>
    <property type="evidence" value="ECO:0007669"/>
    <property type="project" value="UniProtKB-UniRule"/>
</dbReference>
<dbReference type="InterPro" id="IPR012334">
    <property type="entry name" value="Pectin_lyas_fold"/>
</dbReference>
<reference evidence="18" key="1">
    <citation type="submission" date="2022-04" db="EMBL/GenBank/DDBJ databases">
        <title>Carnegiea gigantea Genome sequencing and assembly v2.</title>
        <authorList>
            <person name="Copetti D."/>
            <person name="Sanderson M.J."/>
            <person name="Burquez A."/>
            <person name="Wojciechowski M.F."/>
        </authorList>
    </citation>
    <scope>NUCLEOTIDE SEQUENCE</scope>
    <source>
        <strain evidence="18">SGP5-SGP5p</strain>
        <tissue evidence="18">Aerial part</tissue>
    </source>
</reference>
<evidence type="ECO:0000256" key="4">
    <source>
        <dbReference type="ARBA" id="ARBA00013229"/>
    </source>
</evidence>
<comment type="function">
    <text evidence="13">Acts in the modification of cell walls via demethylesterification of cell wall pectin.</text>
</comment>
<feature type="domain" description="Pectinesterase catalytic" evidence="17">
    <location>
        <begin position="494"/>
        <end position="623"/>
    </location>
</feature>
<keyword evidence="9 15" id="KW-0063">Aspartyl esterase</keyword>
<dbReference type="PANTHER" id="PTHR31321">
    <property type="entry name" value="ACYL-COA THIOESTER HYDROLASE YBHC-RELATED"/>
    <property type="match status" value="1"/>
</dbReference>